<organism evidence="1 2">
    <name type="scientific">Vibrio anguillarum</name>
    <name type="common">Listonella anguillarum</name>
    <dbReference type="NCBI Taxonomy" id="55601"/>
    <lineage>
        <taxon>Bacteria</taxon>
        <taxon>Pseudomonadati</taxon>
        <taxon>Pseudomonadota</taxon>
        <taxon>Gammaproteobacteria</taxon>
        <taxon>Vibrionales</taxon>
        <taxon>Vibrionaceae</taxon>
        <taxon>Vibrio</taxon>
    </lineage>
</organism>
<proteinExistence type="predicted"/>
<accession>A0AAW4BHQ9</accession>
<evidence type="ECO:0000313" key="1">
    <source>
        <dbReference type="EMBL" id="MBF4436587.1"/>
    </source>
</evidence>
<dbReference type="AlphaFoldDB" id="A0AAW4BHQ9"/>
<dbReference type="Proteomes" id="UP000786185">
    <property type="component" value="Unassembled WGS sequence"/>
</dbReference>
<reference evidence="1" key="1">
    <citation type="journal article" date="2021" name="PeerJ">
        <title>Analysis of 44 Vibrio anguillarum genomes reveals high genetic diversity.</title>
        <authorList>
            <person name="Hansen M.J."/>
            <person name="Dalsgaard I."/>
        </authorList>
    </citation>
    <scope>NUCLEOTIDE SEQUENCE</scope>
    <source>
        <strain evidence="1">850617-1/1</strain>
    </source>
</reference>
<dbReference type="EMBL" id="SCLC01000225">
    <property type="protein sequence ID" value="MBF4436587.1"/>
    <property type="molecule type" value="Genomic_DNA"/>
</dbReference>
<feature type="non-terminal residue" evidence="1">
    <location>
        <position position="52"/>
    </location>
</feature>
<sequence>MMMLIKVPHQSAQDILSVYEPNAAFAELAGENTTPIDLISVAMEQELFADAV</sequence>
<protein>
    <submittedName>
        <fullName evidence="1">Twin-arginine translocation pathway signal</fullName>
    </submittedName>
</protein>
<evidence type="ECO:0000313" key="2">
    <source>
        <dbReference type="Proteomes" id="UP000786185"/>
    </source>
</evidence>
<name>A0AAW4BHQ9_VIBAN</name>
<comment type="caution">
    <text evidence="1">The sequence shown here is derived from an EMBL/GenBank/DDBJ whole genome shotgun (WGS) entry which is preliminary data.</text>
</comment>
<gene>
    <name evidence="1" type="ORF">ERJ77_19230</name>
</gene>